<name>A0A7S3L436_9STRA</name>
<gene>
    <name evidence="1" type="ORF">ACOF00016_LOCUS8324</name>
</gene>
<proteinExistence type="predicted"/>
<reference evidence="1" key="1">
    <citation type="submission" date="2021-01" db="EMBL/GenBank/DDBJ databases">
        <authorList>
            <person name="Corre E."/>
            <person name="Pelletier E."/>
            <person name="Niang G."/>
            <person name="Scheremetjew M."/>
            <person name="Finn R."/>
            <person name="Kale V."/>
            <person name="Holt S."/>
            <person name="Cochrane G."/>
            <person name="Meng A."/>
            <person name="Brown T."/>
            <person name="Cohen L."/>
        </authorList>
    </citation>
    <scope>NUCLEOTIDE SEQUENCE</scope>
    <source>
        <strain evidence="1">CCMP127</strain>
    </source>
</reference>
<dbReference type="AlphaFoldDB" id="A0A7S3L436"/>
<organism evidence="1">
    <name type="scientific">Amphora coffeiformis</name>
    <dbReference type="NCBI Taxonomy" id="265554"/>
    <lineage>
        <taxon>Eukaryota</taxon>
        <taxon>Sar</taxon>
        <taxon>Stramenopiles</taxon>
        <taxon>Ochrophyta</taxon>
        <taxon>Bacillariophyta</taxon>
        <taxon>Bacillariophyceae</taxon>
        <taxon>Bacillariophycidae</taxon>
        <taxon>Thalassiophysales</taxon>
        <taxon>Catenulaceae</taxon>
        <taxon>Amphora</taxon>
    </lineage>
</organism>
<accession>A0A7S3L436</accession>
<protein>
    <submittedName>
        <fullName evidence="1">Uncharacterized protein</fullName>
    </submittedName>
</protein>
<sequence length="256" mass="29098">MQKLLTTHEMKLQHHKSLPNGSDACSTTSTVATVESDDSSLIFTSLEPPIVDCDDASIIFPSLEPPIDCDDSSIIFTFLEPVQRKKRSRHLRKSKSALNLSSSFGSKSNIRQGLHKSKSVQFVCDQDGEVLHQEHHFVPISDPSLWWNDDEMRSIREACFHVVRKVKSTSKMDVSYEEVRGLERYVVPSKDCVKEHRRLVLESQNGRSFYDDTVCQAVKKVSKASQKFAERAAKLDCREALKSTLTQWERQPVSLD</sequence>
<evidence type="ECO:0000313" key="1">
    <source>
        <dbReference type="EMBL" id="CAE0410911.1"/>
    </source>
</evidence>
<dbReference type="EMBL" id="HBIM01009877">
    <property type="protein sequence ID" value="CAE0410911.1"/>
    <property type="molecule type" value="Transcribed_RNA"/>
</dbReference>